<accession>A0A382KK76</accession>
<protein>
    <submittedName>
        <fullName evidence="1">Uncharacterized protein</fullName>
    </submittedName>
</protein>
<gene>
    <name evidence="1" type="ORF">METZ01_LOCUS278168</name>
</gene>
<reference evidence="1" key="1">
    <citation type="submission" date="2018-05" db="EMBL/GenBank/DDBJ databases">
        <authorList>
            <person name="Lanie J.A."/>
            <person name="Ng W.-L."/>
            <person name="Kazmierczak K.M."/>
            <person name="Andrzejewski T.M."/>
            <person name="Davidsen T.M."/>
            <person name="Wayne K.J."/>
            <person name="Tettelin H."/>
            <person name="Glass J.I."/>
            <person name="Rusch D."/>
            <person name="Podicherti R."/>
            <person name="Tsui H.-C.T."/>
            <person name="Winkler M.E."/>
        </authorList>
    </citation>
    <scope>NUCLEOTIDE SEQUENCE</scope>
</reference>
<name>A0A382KK76_9ZZZZ</name>
<proteinExistence type="predicted"/>
<organism evidence="1">
    <name type="scientific">marine metagenome</name>
    <dbReference type="NCBI Taxonomy" id="408172"/>
    <lineage>
        <taxon>unclassified sequences</taxon>
        <taxon>metagenomes</taxon>
        <taxon>ecological metagenomes</taxon>
    </lineage>
</organism>
<dbReference type="EMBL" id="UINC01081453">
    <property type="protein sequence ID" value="SVC25314.1"/>
    <property type="molecule type" value="Genomic_DNA"/>
</dbReference>
<dbReference type="AlphaFoldDB" id="A0A382KK76"/>
<evidence type="ECO:0000313" key="1">
    <source>
        <dbReference type="EMBL" id="SVC25314.1"/>
    </source>
</evidence>
<sequence length="105" mass="11508">MILSTAFIPKISLTCCVLIDSFSKFFPKESNNILNKSSNLISHLSAQSKMVPMAHCLTSLGSGIFFSDSIDILSKRLTISAVCSAIFSMSPNEPYFDSASIRMFD</sequence>